<feature type="transmembrane region" description="Helical" evidence="1">
    <location>
        <begin position="252"/>
        <end position="272"/>
    </location>
</feature>
<evidence type="ECO:0000313" key="2">
    <source>
        <dbReference type="EMBL" id="CAK9327852.1"/>
    </source>
</evidence>
<dbReference type="EMBL" id="OZ021742">
    <property type="protein sequence ID" value="CAK9327852.1"/>
    <property type="molecule type" value="Genomic_DNA"/>
</dbReference>
<evidence type="ECO:0000313" key="3">
    <source>
        <dbReference type="Proteomes" id="UP001642487"/>
    </source>
</evidence>
<feature type="transmembrane region" description="Helical" evidence="1">
    <location>
        <begin position="218"/>
        <end position="240"/>
    </location>
</feature>
<organism evidence="2 3">
    <name type="scientific">Citrullus colocynthis</name>
    <name type="common">colocynth</name>
    <dbReference type="NCBI Taxonomy" id="252529"/>
    <lineage>
        <taxon>Eukaryota</taxon>
        <taxon>Viridiplantae</taxon>
        <taxon>Streptophyta</taxon>
        <taxon>Embryophyta</taxon>
        <taxon>Tracheophyta</taxon>
        <taxon>Spermatophyta</taxon>
        <taxon>Magnoliopsida</taxon>
        <taxon>eudicotyledons</taxon>
        <taxon>Gunneridae</taxon>
        <taxon>Pentapetalae</taxon>
        <taxon>rosids</taxon>
        <taxon>fabids</taxon>
        <taxon>Cucurbitales</taxon>
        <taxon>Cucurbitaceae</taxon>
        <taxon>Benincaseae</taxon>
        <taxon>Citrullus</taxon>
    </lineage>
</organism>
<feature type="transmembrane region" description="Helical" evidence="1">
    <location>
        <begin position="284"/>
        <end position="308"/>
    </location>
</feature>
<keyword evidence="1" id="KW-1133">Transmembrane helix</keyword>
<evidence type="ECO:0000256" key="1">
    <source>
        <dbReference type="SAM" id="Phobius"/>
    </source>
</evidence>
<sequence>MAPLLLLQGEKLQQLARVIRNQEIEAVRNIKFKSEPEQVKYLRDVGDNYHAAIKLLDDANNVKETYKDDQSKSSIAHETYSYVEKAVNISLQAVRNYTLRTNYLSKIGAHSKDIFEALKTLDPNNVTNVARLAKEANQYNECMQQVMIKHQSPASRNFSKWLKDSGTKFEDLITRYQNKRGFTGLFKNLKDEQKLLVYDDIIVASGRGSVIADTLSTISGVAGILFLILATGIMVWDIFTAEHVLQTATKDAMMTVAAVGGAMVGQVIGAALPTLVGIEASPLFLMATAVIGSVVGAFVLGAFVGWLMDLIFSSGGDYPLSTDGHTCYIAPLPDGEAVARQIAHQ</sequence>
<proteinExistence type="predicted"/>
<name>A0ABP0Z6V8_9ROSI</name>
<keyword evidence="1" id="KW-0472">Membrane</keyword>
<keyword evidence="3" id="KW-1185">Reference proteome</keyword>
<keyword evidence="1" id="KW-0812">Transmembrane</keyword>
<reference evidence="2 3" key="1">
    <citation type="submission" date="2024-03" db="EMBL/GenBank/DDBJ databases">
        <authorList>
            <person name="Gkanogiannis A."/>
            <person name="Becerra Lopez-Lavalle L."/>
        </authorList>
    </citation>
    <scope>NUCLEOTIDE SEQUENCE [LARGE SCALE GENOMIC DNA]</scope>
</reference>
<gene>
    <name evidence="2" type="ORF">CITCOLO1_LOCUS20245</name>
</gene>
<protein>
    <submittedName>
        <fullName evidence="2">Uncharacterized protein</fullName>
    </submittedName>
</protein>
<accession>A0ABP0Z6V8</accession>
<dbReference type="Proteomes" id="UP001642487">
    <property type="component" value="Chromosome 8"/>
</dbReference>